<feature type="signal peptide" evidence="1">
    <location>
        <begin position="1"/>
        <end position="22"/>
    </location>
</feature>
<gene>
    <name evidence="2" type="ORF">BE18_18675</name>
</gene>
<evidence type="ECO:0000313" key="3">
    <source>
        <dbReference type="Proteomes" id="UP000075515"/>
    </source>
</evidence>
<reference evidence="2 3" key="1">
    <citation type="submission" date="2014-02" db="EMBL/GenBank/DDBJ databases">
        <title>The small core and large imbalanced accessory genome model reveals a collaborative survival strategy of Sorangium cellulosum strains in nature.</title>
        <authorList>
            <person name="Han K."/>
            <person name="Peng R."/>
            <person name="Blom J."/>
            <person name="Li Y.-Z."/>
        </authorList>
    </citation>
    <scope>NUCLEOTIDE SEQUENCE [LARGE SCALE GENOMIC DNA]</scope>
    <source>
        <strain evidence="2 3">So0149</strain>
    </source>
</reference>
<proteinExistence type="predicted"/>
<evidence type="ECO:0000313" key="2">
    <source>
        <dbReference type="EMBL" id="KYF84104.1"/>
    </source>
</evidence>
<accession>A0A150RV45</accession>
<evidence type="ECO:0008006" key="4">
    <source>
        <dbReference type="Google" id="ProtNLM"/>
    </source>
</evidence>
<dbReference type="Proteomes" id="UP000075515">
    <property type="component" value="Unassembled WGS sequence"/>
</dbReference>
<name>A0A150RV45_SORCE</name>
<protein>
    <recommendedName>
        <fullName evidence="4">Secreted protein</fullName>
    </recommendedName>
</protein>
<organism evidence="2 3">
    <name type="scientific">Sorangium cellulosum</name>
    <name type="common">Polyangium cellulosum</name>
    <dbReference type="NCBI Taxonomy" id="56"/>
    <lineage>
        <taxon>Bacteria</taxon>
        <taxon>Pseudomonadati</taxon>
        <taxon>Myxococcota</taxon>
        <taxon>Polyangia</taxon>
        <taxon>Polyangiales</taxon>
        <taxon>Polyangiaceae</taxon>
        <taxon>Sorangium</taxon>
    </lineage>
</organism>
<keyword evidence="1" id="KW-0732">Signal</keyword>
<evidence type="ECO:0000256" key="1">
    <source>
        <dbReference type="SAM" id="SignalP"/>
    </source>
</evidence>
<sequence>MHLPSILSPSSLFIAMTAALCACGGTAVPADAPADASSADVCPVVDAGPPPVCPEGCVWNGTECRQHQGIVMPDRRDPDGSP</sequence>
<dbReference type="AlphaFoldDB" id="A0A150RV45"/>
<feature type="chain" id="PRO_5010449807" description="Secreted protein" evidence="1">
    <location>
        <begin position="23"/>
        <end position="82"/>
    </location>
</feature>
<comment type="caution">
    <text evidence="2">The sequence shown here is derived from an EMBL/GenBank/DDBJ whole genome shotgun (WGS) entry which is preliminary data.</text>
</comment>
<dbReference type="EMBL" id="JEMC01003009">
    <property type="protein sequence ID" value="KYF84104.1"/>
    <property type="molecule type" value="Genomic_DNA"/>
</dbReference>